<dbReference type="GO" id="GO:0016787">
    <property type="term" value="F:hydrolase activity"/>
    <property type="evidence" value="ECO:0007669"/>
    <property type="project" value="UniProtKB-KW"/>
</dbReference>
<dbReference type="FunFam" id="2.60.120.340:FF:000004">
    <property type="entry name" value="Histone deacetylase HDT1"/>
    <property type="match status" value="1"/>
</dbReference>
<keyword evidence="4" id="KW-0479">Metal-binding</keyword>
<feature type="compositionally biased region" description="Acidic residues" evidence="10">
    <location>
        <begin position="209"/>
        <end position="236"/>
    </location>
</feature>
<dbReference type="PROSITE" id="PS50157">
    <property type="entry name" value="ZINC_FINGER_C2H2_2"/>
    <property type="match status" value="1"/>
</dbReference>
<dbReference type="GO" id="GO:0008270">
    <property type="term" value="F:zinc ion binding"/>
    <property type="evidence" value="ECO:0007669"/>
    <property type="project" value="UniProtKB-KW"/>
</dbReference>
<evidence type="ECO:0000256" key="7">
    <source>
        <dbReference type="ARBA" id="ARBA00023015"/>
    </source>
</evidence>
<dbReference type="GO" id="GO:0005730">
    <property type="term" value="C:nucleolus"/>
    <property type="evidence" value="ECO:0007669"/>
    <property type="project" value="UniProtKB-SubCell"/>
</dbReference>
<evidence type="ECO:0000256" key="9">
    <source>
        <dbReference type="ARBA" id="ARBA00023242"/>
    </source>
</evidence>
<dbReference type="Pfam" id="PF17800">
    <property type="entry name" value="NPL"/>
    <property type="match status" value="1"/>
</dbReference>
<dbReference type="STRING" id="4572.M7YRH1"/>
<comment type="similarity">
    <text evidence="2">Belongs to the histone deacetylase HD2 family.</text>
</comment>
<evidence type="ECO:0000256" key="8">
    <source>
        <dbReference type="ARBA" id="ARBA00023163"/>
    </source>
</evidence>
<accession>M7YRH1</accession>
<feature type="region of interest" description="Disordered" evidence="10">
    <location>
        <begin position="154"/>
        <end position="310"/>
    </location>
</feature>
<evidence type="ECO:0000256" key="1">
    <source>
        <dbReference type="ARBA" id="ARBA00004604"/>
    </source>
</evidence>
<evidence type="ECO:0000256" key="10">
    <source>
        <dbReference type="SAM" id="MobiDB-lite"/>
    </source>
</evidence>
<evidence type="ECO:0000256" key="5">
    <source>
        <dbReference type="ARBA" id="ARBA00022801"/>
    </source>
</evidence>
<gene>
    <name evidence="11" type="ORF">TRIUR3_21067</name>
</gene>
<organism evidence="11">
    <name type="scientific">Triticum urartu</name>
    <name type="common">Red wild einkorn</name>
    <name type="synonym">Crithodium urartu</name>
    <dbReference type="NCBI Taxonomy" id="4572"/>
    <lineage>
        <taxon>Eukaryota</taxon>
        <taxon>Viridiplantae</taxon>
        <taxon>Streptophyta</taxon>
        <taxon>Embryophyta</taxon>
        <taxon>Tracheophyta</taxon>
        <taxon>Spermatophyta</taxon>
        <taxon>Magnoliopsida</taxon>
        <taxon>Liliopsida</taxon>
        <taxon>Poales</taxon>
        <taxon>Poaceae</taxon>
        <taxon>BOP clade</taxon>
        <taxon>Pooideae</taxon>
        <taxon>Triticodae</taxon>
        <taxon>Triticeae</taxon>
        <taxon>Triticinae</taxon>
        <taxon>Triticum</taxon>
    </lineage>
</organism>
<dbReference type="Gene3D" id="2.60.120.340">
    <property type="entry name" value="Nucleoplasmin core domain"/>
    <property type="match status" value="1"/>
</dbReference>
<proteinExistence type="inferred from homology"/>
<dbReference type="AlphaFoldDB" id="M7YRH1"/>
<dbReference type="EMBL" id="KD241055">
    <property type="protein sequence ID" value="EMS49621.1"/>
    <property type="molecule type" value="Genomic_DNA"/>
</dbReference>
<keyword evidence="8" id="KW-0804">Transcription</keyword>
<dbReference type="eggNOG" id="ENOG502QVH6">
    <property type="taxonomic scope" value="Eukaryota"/>
</dbReference>
<keyword evidence="3" id="KW-0678">Repressor</keyword>
<keyword evidence="5" id="KW-0378">Hydrolase</keyword>
<dbReference type="InterPro" id="IPR041232">
    <property type="entry name" value="NPL"/>
</dbReference>
<keyword evidence="4" id="KW-0862">Zinc</keyword>
<name>M7YRH1_TRIUA</name>
<keyword evidence="7" id="KW-0805">Transcription regulation</keyword>
<evidence type="ECO:0000256" key="2">
    <source>
        <dbReference type="ARBA" id="ARBA00006673"/>
    </source>
</evidence>
<evidence type="ECO:0000256" key="4">
    <source>
        <dbReference type="ARBA" id="ARBA00022771"/>
    </source>
</evidence>
<keyword evidence="9" id="KW-0539">Nucleus</keyword>
<dbReference type="OMA" id="EGCGFHL"/>
<sequence>MEFWGLEVKPNQSVKVSPDDDHFLHLSQGALGEVKKDDKATMFVKIGDQKLAIGTLSTDKFPQIQFDLVFEKEFELSHNSKTSSVFFSGYKDESEEEQDTIIPALTKENGMHISPVASSHIYLGWNTSGNGEMMTLVNAFFFFLPFQGKPEAKEQKKQVKIDTAAPSKSKPAAKDGGKSNKDDDSDDDDDSDEDDSQDDSGDDGSLIPMEDDSDDSEDGDDSSDDSEDSSDEEEEETPKKQETGKKRAAGSVLKTPVTDKKAKIATPSGQKTGDKKGAVHVATPHPAKKAGKTPATSDKSPKSGGSVACKSCSKTFNSEGALASHSKAKHEAK</sequence>
<evidence type="ECO:0000256" key="3">
    <source>
        <dbReference type="ARBA" id="ARBA00022491"/>
    </source>
</evidence>
<comment type="subcellular location">
    <subcellularLocation>
        <location evidence="1">Nucleus</location>
        <location evidence="1">Nucleolus</location>
    </subcellularLocation>
</comment>
<evidence type="ECO:0000313" key="11">
    <source>
        <dbReference type="EMBL" id="EMS49621.1"/>
    </source>
</evidence>
<dbReference type="GO" id="GO:0006325">
    <property type="term" value="P:chromatin organization"/>
    <property type="evidence" value="ECO:0007669"/>
    <property type="project" value="UniProtKB-KW"/>
</dbReference>
<feature type="compositionally biased region" description="Basic and acidic residues" evidence="10">
    <location>
        <begin position="172"/>
        <end position="182"/>
    </location>
</feature>
<keyword evidence="4" id="KW-0863">Zinc-finger</keyword>
<dbReference type="PROSITE" id="PS00028">
    <property type="entry name" value="ZINC_FINGER_C2H2_1"/>
    <property type="match status" value="1"/>
</dbReference>
<dbReference type="InterPro" id="IPR013087">
    <property type="entry name" value="Znf_C2H2_type"/>
</dbReference>
<reference evidence="11" key="1">
    <citation type="journal article" date="2013" name="Nature">
        <title>Draft genome of the wheat A-genome progenitor Triticum urartu.</title>
        <authorList>
            <person name="Ling H.Q."/>
            <person name="Zhao S."/>
            <person name="Liu D."/>
            <person name="Wang J."/>
            <person name="Sun H."/>
            <person name="Zhang C."/>
            <person name="Fan H."/>
            <person name="Li D."/>
            <person name="Dong L."/>
            <person name="Tao Y."/>
            <person name="Gao C."/>
            <person name="Wu H."/>
            <person name="Li Y."/>
            <person name="Cui Y."/>
            <person name="Guo X."/>
            <person name="Zheng S."/>
            <person name="Wang B."/>
            <person name="Yu K."/>
            <person name="Liang Q."/>
            <person name="Yang W."/>
            <person name="Lou X."/>
            <person name="Chen J."/>
            <person name="Feng M."/>
            <person name="Jian J."/>
            <person name="Zhang X."/>
            <person name="Luo G."/>
            <person name="Jiang Y."/>
            <person name="Liu J."/>
            <person name="Wang Z."/>
            <person name="Sha Y."/>
            <person name="Zhang B."/>
            <person name="Wu H."/>
            <person name="Tang D."/>
            <person name="Shen Q."/>
            <person name="Xue P."/>
            <person name="Zou S."/>
            <person name="Wang X."/>
            <person name="Liu X."/>
            <person name="Wang F."/>
            <person name="Yang Y."/>
            <person name="An X."/>
            <person name="Dong Z."/>
            <person name="Zhang K."/>
            <person name="Zhang X."/>
            <person name="Luo M.C."/>
            <person name="Dvorak J."/>
            <person name="Tong Y."/>
            <person name="Wang J."/>
            <person name="Yang H."/>
            <person name="Li Z."/>
            <person name="Wang D."/>
            <person name="Zhang A."/>
            <person name="Wang J."/>
        </authorList>
    </citation>
    <scope>NUCLEOTIDE SEQUENCE</scope>
</reference>
<protein>
    <submittedName>
        <fullName evidence="11">Histone deacetylase HDT1</fullName>
    </submittedName>
</protein>
<feature type="compositionally biased region" description="Acidic residues" evidence="10">
    <location>
        <begin position="183"/>
        <end position="202"/>
    </location>
</feature>
<keyword evidence="6" id="KW-0156">Chromatin regulator</keyword>
<evidence type="ECO:0000256" key="6">
    <source>
        <dbReference type="ARBA" id="ARBA00022853"/>
    </source>
</evidence>